<dbReference type="Proteomes" id="UP000238523">
    <property type="component" value="Plasmid pRLN2"/>
</dbReference>
<evidence type="ECO:0000313" key="2">
    <source>
        <dbReference type="Proteomes" id="UP000238523"/>
    </source>
</evidence>
<accession>A0A2K9ZF35</accession>
<dbReference type="AlphaFoldDB" id="A0A2K9ZF35"/>
<gene>
    <name evidence="1" type="ORF">CUJ84_pRLN2000337</name>
</gene>
<sequence length="175" mass="18992">MPFLIEAAPDFISLKFERAMASLACSPRHSPENTSYVSYGPFPKRVLATPPQTDDDVRLASAAGWQYLIDDGQGLAVMDISGEPEGSFSRVRRGPSTAFMNALDEMQRNAAHRIEDMEVWMLEIPSAHCAAMVLHGNDFELYPIFSNGESVGPGAKDVANFASGIDPASDPSNKI</sequence>
<keyword evidence="1" id="KW-0614">Plasmid</keyword>
<dbReference type="EMBL" id="CP025014">
    <property type="protein sequence ID" value="AUW46875.1"/>
    <property type="molecule type" value="Genomic_DNA"/>
</dbReference>
<protein>
    <submittedName>
        <fullName evidence="1">Uncharacterized protein</fullName>
    </submittedName>
</protein>
<proteinExistence type="predicted"/>
<name>A0A2K9ZF35_RHILE</name>
<dbReference type="RefSeq" id="WP_105009446.1">
    <property type="nucleotide sequence ID" value="NZ_CP025014.1"/>
</dbReference>
<geneLocation type="plasmid" evidence="2">
    <name>prln2</name>
</geneLocation>
<evidence type="ECO:0000313" key="1">
    <source>
        <dbReference type="EMBL" id="AUW46875.1"/>
    </source>
</evidence>
<reference evidence="1 2" key="1">
    <citation type="submission" date="2017-11" db="EMBL/GenBank/DDBJ databases">
        <title>Complete genome of Rhizobium leguminosarum Norway, an ineffective micro-symbiont.</title>
        <authorList>
            <person name="Hoffrichter A."/>
            <person name="Liang J."/>
            <person name="Brachmann A."/>
            <person name="Marin M."/>
        </authorList>
    </citation>
    <scope>NUCLEOTIDE SEQUENCE [LARGE SCALE GENOMIC DNA]</scope>
    <source>
        <strain evidence="1 2">Norway</strain>
        <plasmid evidence="2">Plasmid prln2</plasmid>
    </source>
</reference>
<organism evidence="1 2">
    <name type="scientific">Rhizobium leguminosarum</name>
    <dbReference type="NCBI Taxonomy" id="384"/>
    <lineage>
        <taxon>Bacteria</taxon>
        <taxon>Pseudomonadati</taxon>
        <taxon>Pseudomonadota</taxon>
        <taxon>Alphaproteobacteria</taxon>
        <taxon>Hyphomicrobiales</taxon>
        <taxon>Rhizobiaceae</taxon>
        <taxon>Rhizobium/Agrobacterium group</taxon>
        <taxon>Rhizobium</taxon>
    </lineage>
</organism>